<organism evidence="4 5">
    <name type="scientific">Streptomyces hainanensis</name>
    <dbReference type="NCBI Taxonomy" id="402648"/>
    <lineage>
        <taxon>Bacteria</taxon>
        <taxon>Bacillati</taxon>
        <taxon>Actinomycetota</taxon>
        <taxon>Actinomycetes</taxon>
        <taxon>Kitasatosporales</taxon>
        <taxon>Streptomycetaceae</taxon>
        <taxon>Streptomyces</taxon>
    </lineage>
</organism>
<dbReference type="Proteomes" id="UP000295345">
    <property type="component" value="Unassembled WGS sequence"/>
</dbReference>
<gene>
    <name evidence="4" type="ORF">E1283_17420</name>
</gene>
<dbReference type="EMBL" id="SMKI01000171">
    <property type="protein sequence ID" value="TDC73961.1"/>
    <property type="molecule type" value="Genomic_DNA"/>
</dbReference>
<dbReference type="InterPro" id="IPR016898">
    <property type="entry name" value="Polyphosphate_phosphotransfera"/>
</dbReference>
<evidence type="ECO:0000256" key="1">
    <source>
        <dbReference type="ARBA" id="ARBA00022679"/>
    </source>
</evidence>
<dbReference type="InterPro" id="IPR027417">
    <property type="entry name" value="P-loop_NTPase"/>
</dbReference>
<dbReference type="Pfam" id="PF03976">
    <property type="entry name" value="PPK2"/>
    <property type="match status" value="1"/>
</dbReference>
<evidence type="ECO:0000313" key="4">
    <source>
        <dbReference type="EMBL" id="TDC73961.1"/>
    </source>
</evidence>
<dbReference type="AlphaFoldDB" id="A0A4R4T9N9"/>
<dbReference type="PANTHER" id="PTHR34383">
    <property type="entry name" value="POLYPHOSPHATE:AMP PHOSPHOTRANSFERASE-RELATED"/>
    <property type="match status" value="1"/>
</dbReference>
<dbReference type="InterPro" id="IPR022488">
    <property type="entry name" value="PPK2-related"/>
</dbReference>
<evidence type="ECO:0000256" key="2">
    <source>
        <dbReference type="ARBA" id="ARBA00022777"/>
    </source>
</evidence>
<dbReference type="NCBIfam" id="TIGR03709">
    <property type="entry name" value="PPK2_rel_1"/>
    <property type="match status" value="1"/>
</dbReference>
<protein>
    <submittedName>
        <fullName evidence="4">Polyphosphate kinase 2 family protein</fullName>
    </submittedName>
</protein>
<keyword evidence="2 4" id="KW-0418">Kinase</keyword>
<dbReference type="SUPFAM" id="SSF52540">
    <property type="entry name" value="P-loop containing nucleoside triphosphate hydrolases"/>
    <property type="match status" value="1"/>
</dbReference>
<comment type="caution">
    <text evidence="4">The sequence shown here is derived from an EMBL/GenBank/DDBJ whole genome shotgun (WGS) entry which is preliminary data.</text>
</comment>
<name>A0A4R4T9N9_9ACTN</name>
<reference evidence="4 5" key="1">
    <citation type="submission" date="2019-03" db="EMBL/GenBank/DDBJ databases">
        <title>Draft genome sequences of novel Actinobacteria.</title>
        <authorList>
            <person name="Sahin N."/>
            <person name="Ay H."/>
            <person name="Saygin H."/>
        </authorList>
    </citation>
    <scope>NUCLEOTIDE SEQUENCE [LARGE SCALE GENOMIC DNA]</scope>
    <source>
        <strain evidence="4 5">DSM 41900</strain>
    </source>
</reference>
<dbReference type="PANTHER" id="PTHR34383:SF3">
    <property type="entry name" value="POLYPHOSPHATE:AMP PHOSPHOTRANSFERASE"/>
    <property type="match status" value="1"/>
</dbReference>
<evidence type="ECO:0000313" key="5">
    <source>
        <dbReference type="Proteomes" id="UP000295345"/>
    </source>
</evidence>
<dbReference type="OrthoDB" id="9775224at2"/>
<dbReference type="GO" id="GO:0008976">
    <property type="term" value="F:polyphosphate kinase activity"/>
    <property type="evidence" value="ECO:0007669"/>
    <property type="project" value="InterPro"/>
</dbReference>
<accession>A0A4R4T9N9</accession>
<proteinExistence type="predicted"/>
<dbReference type="Gene3D" id="3.40.50.300">
    <property type="entry name" value="P-loop containing nucleotide triphosphate hydrolases"/>
    <property type="match status" value="1"/>
</dbReference>
<dbReference type="InterPro" id="IPR022300">
    <property type="entry name" value="PPK2-rel_1"/>
</dbReference>
<dbReference type="RefSeq" id="WP_132818985.1">
    <property type="nucleotide sequence ID" value="NZ_SMKI01000171.1"/>
</dbReference>
<keyword evidence="1" id="KW-0808">Transferase</keyword>
<feature type="domain" description="Polyphosphate kinase-2-related" evidence="3">
    <location>
        <begin position="34"/>
        <end position="259"/>
    </location>
</feature>
<dbReference type="GO" id="GO:0006797">
    <property type="term" value="P:polyphosphate metabolic process"/>
    <property type="evidence" value="ECO:0007669"/>
    <property type="project" value="InterPro"/>
</dbReference>
<dbReference type="PIRSF" id="PIRSF028756">
    <property type="entry name" value="PPK2_prd"/>
    <property type="match status" value="1"/>
</dbReference>
<keyword evidence="5" id="KW-1185">Reference proteome</keyword>
<evidence type="ECO:0000259" key="3">
    <source>
        <dbReference type="Pfam" id="PF03976"/>
    </source>
</evidence>
<sequence length="280" mass="32236">MASDVRGRLAIQPGDHVKLSDLPADATPGFDGKKSQAVREVADMGRELAGLQERLYAAASEGDRRRVVVVLQGMDTAGKGGTVKHVISHLNPAGCRIRAFKAPSEEEKRQHFLWRIDNGLPQAGEIGIFDRSHYEDVLVVRVHDLVPESVWSRRYKQINHWERMLADDGVTWIKVFLHISRGEQRKRLLRRLDRPDKHWKFSANDVRERALWPDYRTAYTTVLERCSTEAAPWYVVPADHKWYRNWAVSHLLLEHLRDLDPRYPPGTFDPKQARAALLRT</sequence>